<feature type="transmembrane region" description="Helical" evidence="7">
    <location>
        <begin position="134"/>
        <end position="155"/>
    </location>
</feature>
<protein>
    <submittedName>
        <fullName evidence="9">Putative fluconazole resistance protein 1</fullName>
    </submittedName>
</protein>
<reference evidence="9" key="1">
    <citation type="submission" date="2016-03" db="EMBL/GenBank/DDBJ databases">
        <title>Draft genome sequence of Rosellinia necatrix.</title>
        <authorList>
            <person name="Kanematsu S."/>
        </authorList>
    </citation>
    <scope>NUCLEOTIDE SEQUENCE [LARGE SCALE GENOMIC DNA]</scope>
    <source>
        <strain evidence="9">W97</strain>
    </source>
</reference>
<dbReference type="PANTHER" id="PTHR23502:SF135">
    <property type="entry name" value="MAJOR FACILITATOR SUPERFAMILY (MFS) PROFILE DOMAIN-CONTAINING PROTEIN-RELATED"/>
    <property type="match status" value="1"/>
</dbReference>
<dbReference type="InterPro" id="IPR011701">
    <property type="entry name" value="MFS"/>
</dbReference>
<dbReference type="EMBL" id="DF977481">
    <property type="protein sequence ID" value="GAP89764.1"/>
    <property type="molecule type" value="Genomic_DNA"/>
</dbReference>
<feature type="transmembrane region" description="Helical" evidence="7">
    <location>
        <begin position="407"/>
        <end position="433"/>
    </location>
</feature>
<evidence type="ECO:0000256" key="5">
    <source>
        <dbReference type="ARBA" id="ARBA00022989"/>
    </source>
</evidence>
<feature type="transmembrane region" description="Helical" evidence="7">
    <location>
        <begin position="224"/>
        <end position="244"/>
    </location>
</feature>
<evidence type="ECO:0000256" key="3">
    <source>
        <dbReference type="ARBA" id="ARBA00022475"/>
    </source>
</evidence>
<feature type="transmembrane region" description="Helical" evidence="7">
    <location>
        <begin position="293"/>
        <end position="318"/>
    </location>
</feature>
<feature type="transmembrane region" description="Helical" evidence="7">
    <location>
        <begin position="473"/>
        <end position="494"/>
    </location>
</feature>
<evidence type="ECO:0000313" key="9">
    <source>
        <dbReference type="EMBL" id="GAP89764.1"/>
    </source>
</evidence>
<dbReference type="Proteomes" id="UP000054516">
    <property type="component" value="Unassembled WGS sequence"/>
</dbReference>
<evidence type="ECO:0000256" key="7">
    <source>
        <dbReference type="SAM" id="Phobius"/>
    </source>
</evidence>
<evidence type="ECO:0000256" key="1">
    <source>
        <dbReference type="ARBA" id="ARBA00004651"/>
    </source>
</evidence>
<dbReference type="Gene3D" id="1.20.1250.20">
    <property type="entry name" value="MFS general substrate transporter like domains"/>
    <property type="match status" value="1"/>
</dbReference>
<feature type="transmembrane region" description="Helical" evidence="7">
    <location>
        <begin position="197"/>
        <end position="218"/>
    </location>
</feature>
<feature type="transmembrane region" description="Helical" evidence="7">
    <location>
        <begin position="378"/>
        <end position="401"/>
    </location>
</feature>
<dbReference type="GO" id="GO:0022857">
    <property type="term" value="F:transmembrane transporter activity"/>
    <property type="evidence" value="ECO:0007669"/>
    <property type="project" value="InterPro"/>
</dbReference>
<comment type="similarity">
    <text evidence="2">Belongs to the major facilitator superfamily.</text>
</comment>
<dbReference type="PROSITE" id="PS50850">
    <property type="entry name" value="MFS"/>
    <property type="match status" value="1"/>
</dbReference>
<keyword evidence="3" id="KW-1003">Cell membrane</keyword>
<dbReference type="SUPFAM" id="SSF103473">
    <property type="entry name" value="MFS general substrate transporter"/>
    <property type="match status" value="1"/>
</dbReference>
<keyword evidence="10" id="KW-1185">Reference proteome</keyword>
<sequence length="508" mass="54346">MPSSSSSTTDFELTGDFGQVMASKASTDVEAGRNSLSCLSTQDDLLVDWSGPGDPENPLNWPRKKSFGHVIIVALLSMIVNIAATIVAPGVSGLIEEFQIENETVATLTVTIYLLGFALGPLFISAFSEMYGRLVVYHASNVVFVVFIIACAVSRNTAQYLVFRFISGFAGAAPLTIGGGTIADVIPLQERGLATSLFGLGPLLGPVIGPVVGGFLSAALGWRWTFWLVAILGGAAAVGTLIFMRETHPNTLLGRKAKRLRRDTGNPAFRSKLDKGLKGQQILIASLVRPTQLLIFSPVVLFISIYVALVFGLLYLLFAAFSSLFEDVYGFGTGVSGLSYLGIGVGELVGLVVFGALSDKILKKRMAADGTSTPKPEYRLILMIWFSPIIAGGLFIFGWTAQNHIHWIVPIIGTFFVGYGAFFVILPSQLYLVDLFGSEAAASALGANTLLRSLSGAFLPVAGPALYATLNYGWGNTLLGFLALAFAPAPVFFYKYGEWLRSKTAVKF</sequence>
<evidence type="ECO:0000256" key="2">
    <source>
        <dbReference type="ARBA" id="ARBA00008335"/>
    </source>
</evidence>
<comment type="subcellular location">
    <subcellularLocation>
        <location evidence="1">Cell membrane</location>
        <topology evidence="1">Multi-pass membrane protein</topology>
    </subcellularLocation>
</comment>
<dbReference type="GO" id="GO:0005886">
    <property type="term" value="C:plasma membrane"/>
    <property type="evidence" value="ECO:0007669"/>
    <property type="project" value="UniProtKB-SubCell"/>
</dbReference>
<dbReference type="STRING" id="77044.A0A1W2TN33"/>
<evidence type="ECO:0000256" key="4">
    <source>
        <dbReference type="ARBA" id="ARBA00022692"/>
    </source>
</evidence>
<dbReference type="InterPro" id="IPR036259">
    <property type="entry name" value="MFS_trans_sf"/>
</dbReference>
<dbReference type="FunFam" id="1.20.1250.20:FF:000011">
    <property type="entry name" value="MFS multidrug transporter, putative"/>
    <property type="match status" value="1"/>
</dbReference>
<feature type="domain" description="Major facilitator superfamily (MFS) profile" evidence="8">
    <location>
        <begin position="69"/>
        <end position="500"/>
    </location>
</feature>
<keyword evidence="4 7" id="KW-0812">Transmembrane</keyword>
<accession>A0A1W2TN33</accession>
<gene>
    <name evidence="9" type="ORF">SAMD00023353_3600600</name>
</gene>
<feature type="transmembrane region" description="Helical" evidence="7">
    <location>
        <begin position="67"/>
        <end position="88"/>
    </location>
</feature>
<keyword evidence="6 7" id="KW-0472">Membrane</keyword>
<feature type="transmembrane region" description="Helical" evidence="7">
    <location>
        <begin position="108"/>
        <end position="127"/>
    </location>
</feature>
<dbReference type="Pfam" id="PF07690">
    <property type="entry name" value="MFS_1"/>
    <property type="match status" value="1"/>
</dbReference>
<dbReference type="CDD" id="cd17323">
    <property type="entry name" value="MFS_Tpo1_MDR_like"/>
    <property type="match status" value="1"/>
</dbReference>
<feature type="transmembrane region" description="Helical" evidence="7">
    <location>
        <begin position="161"/>
        <end position="185"/>
    </location>
</feature>
<dbReference type="OrthoDB" id="5296287at2759"/>
<dbReference type="InterPro" id="IPR020846">
    <property type="entry name" value="MFS_dom"/>
</dbReference>
<evidence type="ECO:0000259" key="8">
    <source>
        <dbReference type="PROSITE" id="PS50850"/>
    </source>
</evidence>
<evidence type="ECO:0000313" key="10">
    <source>
        <dbReference type="Proteomes" id="UP000054516"/>
    </source>
</evidence>
<organism evidence="9">
    <name type="scientific">Rosellinia necatrix</name>
    <name type="common">White root-rot fungus</name>
    <dbReference type="NCBI Taxonomy" id="77044"/>
    <lineage>
        <taxon>Eukaryota</taxon>
        <taxon>Fungi</taxon>
        <taxon>Dikarya</taxon>
        <taxon>Ascomycota</taxon>
        <taxon>Pezizomycotina</taxon>
        <taxon>Sordariomycetes</taxon>
        <taxon>Xylariomycetidae</taxon>
        <taxon>Xylariales</taxon>
        <taxon>Xylariaceae</taxon>
        <taxon>Rosellinia</taxon>
    </lineage>
</organism>
<keyword evidence="5 7" id="KW-1133">Transmembrane helix</keyword>
<dbReference type="PANTHER" id="PTHR23502">
    <property type="entry name" value="MAJOR FACILITATOR SUPERFAMILY"/>
    <property type="match status" value="1"/>
</dbReference>
<dbReference type="OMA" id="YKYGEWL"/>
<dbReference type="AlphaFoldDB" id="A0A1W2TN33"/>
<name>A0A1W2TN33_ROSNE</name>
<feature type="transmembrane region" description="Helical" evidence="7">
    <location>
        <begin position="445"/>
        <end position="467"/>
    </location>
</feature>
<proteinExistence type="inferred from homology"/>
<evidence type="ECO:0000256" key="6">
    <source>
        <dbReference type="ARBA" id="ARBA00023136"/>
    </source>
</evidence>
<feature type="transmembrane region" description="Helical" evidence="7">
    <location>
        <begin position="338"/>
        <end position="357"/>
    </location>
</feature>